<keyword evidence="10" id="KW-0443">Lipid metabolism</keyword>
<dbReference type="InterPro" id="IPR006108">
    <property type="entry name" value="3HC_DH_C"/>
</dbReference>
<keyword evidence="18" id="KW-1185">Reference proteome</keyword>
<dbReference type="SUPFAM" id="SSF52096">
    <property type="entry name" value="ClpP/crotonase"/>
    <property type="match status" value="1"/>
</dbReference>
<name>A0ABU0W5G6_9GAMM</name>
<evidence type="ECO:0000256" key="7">
    <source>
        <dbReference type="ARBA" id="ARBA00022963"/>
    </source>
</evidence>
<dbReference type="Gene3D" id="3.40.50.720">
    <property type="entry name" value="NAD(P)-binding Rossmann-like Domain"/>
    <property type="match status" value="1"/>
</dbReference>
<keyword evidence="7" id="KW-0442">Lipid degradation</keyword>
<evidence type="ECO:0000256" key="1">
    <source>
        <dbReference type="ARBA" id="ARBA00005005"/>
    </source>
</evidence>
<dbReference type="InterPro" id="IPR013328">
    <property type="entry name" value="6PGD_dom2"/>
</dbReference>
<dbReference type="PROSITE" id="PS00166">
    <property type="entry name" value="ENOYL_COA_HYDRATASE"/>
    <property type="match status" value="1"/>
</dbReference>
<reference evidence="17 18" key="1">
    <citation type="submission" date="2023-08" db="EMBL/GenBank/DDBJ databases">
        <title>Whole-genome sequencing of halo(alkali)philic microorganisms from hypersaline lakes.</title>
        <authorList>
            <person name="Sorokin D.Y."/>
            <person name="Abbas B."/>
            <person name="Merkel A.Y."/>
        </authorList>
    </citation>
    <scope>NUCLEOTIDE SEQUENCE [LARGE SCALE GENOMIC DNA]</scope>
    <source>
        <strain evidence="17 18">AB-CW4</strain>
    </source>
</reference>
<comment type="catalytic activity">
    <reaction evidence="13">
        <text>a (3S)-3-hydroxyacyl-CoA + NAD(+) = a 3-oxoacyl-CoA + NADH + H(+)</text>
        <dbReference type="Rhea" id="RHEA:22432"/>
        <dbReference type="ChEBI" id="CHEBI:15378"/>
        <dbReference type="ChEBI" id="CHEBI:57318"/>
        <dbReference type="ChEBI" id="CHEBI:57540"/>
        <dbReference type="ChEBI" id="CHEBI:57945"/>
        <dbReference type="ChEBI" id="CHEBI:90726"/>
        <dbReference type="EC" id="1.1.1.35"/>
    </reaction>
</comment>
<dbReference type="InterPro" id="IPR006180">
    <property type="entry name" value="3-OHacyl-CoA_DH_CS"/>
</dbReference>
<evidence type="ECO:0000256" key="3">
    <source>
        <dbReference type="ARBA" id="ARBA00008750"/>
    </source>
</evidence>
<proteinExistence type="inferred from homology"/>
<dbReference type="InterPro" id="IPR036291">
    <property type="entry name" value="NAD(P)-bd_dom_sf"/>
</dbReference>
<comment type="similarity">
    <text evidence="14">Belongs to the enoyl-CoA hydratase/isomerase family.</text>
</comment>
<evidence type="ECO:0000256" key="12">
    <source>
        <dbReference type="ARBA" id="ARBA00023268"/>
    </source>
</evidence>
<comment type="caution">
    <text evidence="17">The sequence shown here is derived from an EMBL/GenBank/DDBJ whole genome shotgun (WGS) entry which is preliminary data.</text>
</comment>
<dbReference type="Pfam" id="PF00378">
    <property type="entry name" value="ECH_1"/>
    <property type="match status" value="1"/>
</dbReference>
<accession>A0ABU0W5G6</accession>
<dbReference type="PROSITE" id="PS00067">
    <property type="entry name" value="3HCDH"/>
    <property type="match status" value="1"/>
</dbReference>
<evidence type="ECO:0000256" key="5">
    <source>
        <dbReference type="ARBA" id="ARBA00012076"/>
    </source>
</evidence>
<dbReference type="RefSeq" id="WP_306727750.1">
    <property type="nucleotide sequence ID" value="NZ_JAVDDT010000002.1"/>
</dbReference>
<dbReference type="EC" id="4.2.1.17" evidence="5"/>
<evidence type="ECO:0000259" key="16">
    <source>
        <dbReference type="Pfam" id="PF02737"/>
    </source>
</evidence>
<comment type="similarity">
    <text evidence="4">Belongs to the 3-hydroxyacyl-CoA dehydrogenase family.</text>
</comment>
<feature type="domain" description="3-hydroxyacyl-CoA dehydrogenase C-terminal" evidence="15">
    <location>
        <begin position="486"/>
        <end position="577"/>
    </location>
</feature>
<dbReference type="SUPFAM" id="SSF51735">
    <property type="entry name" value="NAD(P)-binding Rossmann-fold domains"/>
    <property type="match status" value="1"/>
</dbReference>
<evidence type="ECO:0000256" key="9">
    <source>
        <dbReference type="ARBA" id="ARBA00023027"/>
    </source>
</evidence>
<evidence type="ECO:0000256" key="2">
    <source>
        <dbReference type="ARBA" id="ARBA00007005"/>
    </source>
</evidence>
<dbReference type="Pfam" id="PF00725">
    <property type="entry name" value="3HCDH"/>
    <property type="match status" value="1"/>
</dbReference>
<dbReference type="InterPro" id="IPR006176">
    <property type="entry name" value="3-OHacyl-CoA_DH_NAD-bd"/>
</dbReference>
<keyword evidence="8" id="KW-0560">Oxidoreductase</keyword>
<dbReference type="Gene3D" id="1.10.1040.10">
    <property type="entry name" value="N-(1-d-carboxylethyl)-l-norvaline Dehydrogenase, domain 2"/>
    <property type="match status" value="2"/>
</dbReference>
<keyword evidence="12" id="KW-0511">Multifunctional enzyme</keyword>
<evidence type="ECO:0000256" key="14">
    <source>
        <dbReference type="RuleBase" id="RU003707"/>
    </source>
</evidence>
<evidence type="ECO:0000256" key="4">
    <source>
        <dbReference type="ARBA" id="ARBA00009463"/>
    </source>
</evidence>
<dbReference type="Gene3D" id="3.90.226.10">
    <property type="entry name" value="2-enoyl-CoA Hydratase, Chain A, domain 1"/>
    <property type="match status" value="1"/>
</dbReference>
<evidence type="ECO:0000256" key="8">
    <source>
        <dbReference type="ARBA" id="ARBA00023002"/>
    </source>
</evidence>
<evidence type="ECO:0000256" key="6">
    <source>
        <dbReference type="ARBA" id="ARBA00022832"/>
    </source>
</evidence>
<evidence type="ECO:0000256" key="13">
    <source>
        <dbReference type="ARBA" id="ARBA00049556"/>
    </source>
</evidence>
<organism evidence="17 18">
    <name type="scientific">Natronospira bacteriovora</name>
    <dbReference type="NCBI Taxonomy" id="3069753"/>
    <lineage>
        <taxon>Bacteria</taxon>
        <taxon>Pseudomonadati</taxon>
        <taxon>Pseudomonadota</taxon>
        <taxon>Gammaproteobacteria</taxon>
        <taxon>Natronospirales</taxon>
        <taxon>Natronospiraceae</taxon>
        <taxon>Natronospira</taxon>
    </lineage>
</organism>
<dbReference type="InterPro" id="IPR050136">
    <property type="entry name" value="FA_oxidation_alpha_subunit"/>
</dbReference>
<comment type="similarity">
    <text evidence="2">In the central section; belongs to the 3-hydroxyacyl-CoA dehydrogenase family.</text>
</comment>
<evidence type="ECO:0000256" key="10">
    <source>
        <dbReference type="ARBA" id="ARBA00023098"/>
    </source>
</evidence>
<dbReference type="EMBL" id="JAVDDT010000002">
    <property type="protein sequence ID" value="MDQ2069266.1"/>
    <property type="molecule type" value="Genomic_DNA"/>
</dbReference>
<keyword evidence="9" id="KW-0520">NAD</keyword>
<sequence>MSEQSKQNWSLEVDSNQIGWLKFDKAEASANTLSSDVMKELDERLAEIEKIENLKAVVIYSAKKSGFIAGADIKEFTTLENADQAKDMIRGGQKALERLEALPCTTIAVIHGFALGGGLELALACDYRIAADDDRTQLGLPEVKLGIHPGFGGTVRSIRLVGVFSAMDMMLSGRSLRGKQALKIGLVDRLVDPDSLHDAARQIALTPPGRRKAPFTARLANLPGVRGFLAGQMEKQVAGKAAKKHYPAPYAIIDLWRRFWGNHEQMYLEEANSIARLMMGETARNLVRVFLLQDKLKGLGNKKDLDLKRVHVVGAGVMGGDIAAWSAFSGFEVTLQDQTEEQVQKALDRARKLFEKKLKTEEKVEAAVKRLKMDVAGDGVAQADVVIEAIFENVEAKQELYQKLEPKMRKDAVLATNTSSIRLETLRGALSDPNRLVGLHFFNPVAKMPLVEVIHTDETDGEVIRKALAFTRHVNRLPVPCKSAPGFLVNRILMPYMMEAVLAYEDGVPLEAIDKAAKDYGMPMGPAELADTVGLDVGLSVAQILGKEYGVPVPRRLEELVEARKLGRKTGEGFYRYEDGKPVKDRSKAAEIPADLTDRMILPMINTAVACLREKIVENEEILDGGVIFGTGFAPFRGGPINYARSEGIKEVRSRLEKLQNTYGDRFKPDAGWSDL</sequence>
<evidence type="ECO:0000313" key="18">
    <source>
        <dbReference type="Proteomes" id="UP001239019"/>
    </source>
</evidence>
<dbReference type="InterPro" id="IPR008927">
    <property type="entry name" value="6-PGluconate_DH-like_C_sf"/>
</dbReference>
<keyword evidence="6" id="KW-0276">Fatty acid metabolism</keyword>
<keyword evidence="11" id="KW-0456">Lyase</keyword>
<dbReference type="SUPFAM" id="SSF48179">
    <property type="entry name" value="6-phosphogluconate dehydrogenase C-terminal domain-like"/>
    <property type="match status" value="2"/>
</dbReference>
<dbReference type="InterPro" id="IPR029045">
    <property type="entry name" value="ClpP/crotonase-like_dom_sf"/>
</dbReference>
<evidence type="ECO:0000313" key="17">
    <source>
        <dbReference type="EMBL" id="MDQ2069266.1"/>
    </source>
</evidence>
<protein>
    <recommendedName>
        <fullName evidence="5">enoyl-CoA hydratase</fullName>
        <ecNumber evidence="5">4.2.1.17</ecNumber>
    </recommendedName>
</protein>
<comment type="similarity">
    <text evidence="3">In the N-terminal section; belongs to the enoyl-CoA hydratase/isomerase family.</text>
</comment>
<comment type="pathway">
    <text evidence="1">Lipid metabolism; fatty acid beta-oxidation.</text>
</comment>
<dbReference type="CDD" id="cd06558">
    <property type="entry name" value="crotonase-like"/>
    <property type="match status" value="1"/>
</dbReference>
<dbReference type="InterPro" id="IPR001753">
    <property type="entry name" value="Enoyl-CoA_hydra/iso"/>
</dbReference>
<evidence type="ECO:0000259" key="15">
    <source>
        <dbReference type="Pfam" id="PF00725"/>
    </source>
</evidence>
<dbReference type="Proteomes" id="UP001239019">
    <property type="component" value="Unassembled WGS sequence"/>
</dbReference>
<gene>
    <name evidence="17" type="ORF">RBH19_05230</name>
</gene>
<dbReference type="InterPro" id="IPR018376">
    <property type="entry name" value="Enoyl-CoA_hyd/isom_CS"/>
</dbReference>
<dbReference type="Pfam" id="PF02737">
    <property type="entry name" value="3HCDH_N"/>
    <property type="match status" value="1"/>
</dbReference>
<dbReference type="PANTHER" id="PTHR43612:SF3">
    <property type="entry name" value="TRIFUNCTIONAL ENZYME SUBUNIT ALPHA, MITOCHONDRIAL"/>
    <property type="match status" value="1"/>
</dbReference>
<feature type="domain" description="3-hydroxyacyl-CoA dehydrogenase NAD binding" evidence="16">
    <location>
        <begin position="310"/>
        <end position="482"/>
    </location>
</feature>
<dbReference type="PANTHER" id="PTHR43612">
    <property type="entry name" value="TRIFUNCTIONAL ENZYME SUBUNIT ALPHA"/>
    <property type="match status" value="1"/>
</dbReference>
<evidence type="ECO:0000256" key="11">
    <source>
        <dbReference type="ARBA" id="ARBA00023239"/>
    </source>
</evidence>